<feature type="compositionally biased region" description="Low complexity" evidence="1">
    <location>
        <begin position="298"/>
        <end position="308"/>
    </location>
</feature>
<evidence type="ECO:0000256" key="1">
    <source>
        <dbReference type="SAM" id="MobiDB-lite"/>
    </source>
</evidence>
<dbReference type="RefSeq" id="XP_066075758.1">
    <property type="nucleotide sequence ID" value="XM_066219661.1"/>
</dbReference>
<name>A0AAX4JWU7_9TREE</name>
<feature type="compositionally biased region" description="Low complexity" evidence="1">
    <location>
        <begin position="521"/>
        <end position="542"/>
    </location>
</feature>
<evidence type="ECO:0008006" key="4">
    <source>
        <dbReference type="Google" id="ProtNLM"/>
    </source>
</evidence>
<accession>A0AAX4JWU7</accession>
<feature type="compositionally biased region" description="Basic residues" evidence="1">
    <location>
        <begin position="739"/>
        <end position="752"/>
    </location>
</feature>
<evidence type="ECO:0000313" key="2">
    <source>
        <dbReference type="EMBL" id="WWC88995.1"/>
    </source>
</evidence>
<feature type="compositionally biased region" description="Basic and acidic residues" evidence="1">
    <location>
        <begin position="422"/>
        <end position="439"/>
    </location>
</feature>
<feature type="compositionally biased region" description="Acidic residues" evidence="1">
    <location>
        <begin position="70"/>
        <end position="83"/>
    </location>
</feature>
<keyword evidence="3" id="KW-1185">Reference proteome</keyword>
<feature type="compositionally biased region" description="Low complexity" evidence="1">
    <location>
        <begin position="12"/>
        <end position="26"/>
    </location>
</feature>
<protein>
    <recommendedName>
        <fullName evidence="4">SUN domain-containing protein</fullName>
    </recommendedName>
</protein>
<feature type="compositionally biased region" description="Basic and acidic residues" evidence="1">
    <location>
        <begin position="157"/>
        <end position="168"/>
    </location>
</feature>
<feature type="compositionally biased region" description="Pro residues" evidence="1">
    <location>
        <begin position="494"/>
        <end position="503"/>
    </location>
</feature>
<gene>
    <name evidence="2" type="ORF">L201_003912</name>
</gene>
<dbReference type="Proteomes" id="UP001355207">
    <property type="component" value="Chromosome 5"/>
</dbReference>
<dbReference type="EMBL" id="CP144102">
    <property type="protein sequence ID" value="WWC88995.1"/>
    <property type="molecule type" value="Genomic_DNA"/>
</dbReference>
<feature type="compositionally biased region" description="Polar residues" evidence="1">
    <location>
        <begin position="453"/>
        <end position="469"/>
    </location>
</feature>
<feature type="region of interest" description="Disordered" evidence="1">
    <location>
        <begin position="739"/>
        <end position="761"/>
    </location>
</feature>
<dbReference type="AlphaFoldDB" id="A0AAX4JWU7"/>
<organism evidence="2 3">
    <name type="scientific">Kwoniella dendrophila CBS 6074</name>
    <dbReference type="NCBI Taxonomy" id="1295534"/>
    <lineage>
        <taxon>Eukaryota</taxon>
        <taxon>Fungi</taxon>
        <taxon>Dikarya</taxon>
        <taxon>Basidiomycota</taxon>
        <taxon>Agaricomycotina</taxon>
        <taxon>Tremellomycetes</taxon>
        <taxon>Tremellales</taxon>
        <taxon>Cryptococcaceae</taxon>
        <taxon>Kwoniella</taxon>
    </lineage>
</organism>
<evidence type="ECO:0000313" key="3">
    <source>
        <dbReference type="Proteomes" id="UP001355207"/>
    </source>
</evidence>
<proteinExistence type="predicted"/>
<feature type="compositionally biased region" description="Basic and acidic residues" evidence="1">
    <location>
        <begin position="84"/>
        <end position="93"/>
    </location>
</feature>
<feature type="compositionally biased region" description="Low complexity" evidence="1">
    <location>
        <begin position="264"/>
        <end position="290"/>
    </location>
</feature>
<feature type="region of interest" description="Disordered" evidence="1">
    <location>
        <begin position="394"/>
        <end position="644"/>
    </location>
</feature>
<reference evidence="2 3" key="1">
    <citation type="submission" date="2024-01" db="EMBL/GenBank/DDBJ databases">
        <title>Comparative genomics of Cryptococcus and Kwoniella reveals pathogenesis evolution and contrasting modes of karyotype evolution via chromosome fusion or intercentromeric recombination.</title>
        <authorList>
            <person name="Coelho M.A."/>
            <person name="David-Palma M."/>
            <person name="Shea T."/>
            <person name="Bowers K."/>
            <person name="McGinley-Smith S."/>
            <person name="Mohammad A.W."/>
            <person name="Gnirke A."/>
            <person name="Yurkov A.M."/>
            <person name="Nowrousian M."/>
            <person name="Sun S."/>
            <person name="Cuomo C.A."/>
            <person name="Heitman J."/>
        </authorList>
    </citation>
    <scope>NUCLEOTIDE SEQUENCE [LARGE SCALE GENOMIC DNA]</scope>
    <source>
        <strain evidence="2 3">CBS 6074</strain>
    </source>
</reference>
<feature type="compositionally biased region" description="Low complexity" evidence="1">
    <location>
        <begin position="400"/>
        <end position="421"/>
    </location>
</feature>
<dbReference type="GeneID" id="91094582"/>
<feature type="compositionally biased region" description="Polar residues" evidence="1">
    <location>
        <begin position="671"/>
        <end position="689"/>
    </location>
</feature>
<feature type="compositionally biased region" description="Polar residues" evidence="1">
    <location>
        <begin position="543"/>
        <end position="557"/>
    </location>
</feature>
<feature type="region of interest" description="Disordered" evidence="1">
    <location>
        <begin position="671"/>
        <end position="701"/>
    </location>
</feature>
<feature type="region of interest" description="Disordered" evidence="1">
    <location>
        <begin position="1"/>
        <end position="366"/>
    </location>
</feature>
<sequence>MFRNHYYHNQLSPSTSPSSPPRSSTPELDRGMNGRASTVTSLYSDDPTEVPPLHNHYGDGIVKEGRLIDYDDSPEQEEEEEEEAKNPGDKLRELLNQMRQAVEYTKPPPSLQQSVTIPQQEERRITRRRDWRKSLYNSHNHMDQEDEAGPSSSSREGSPERRRYNHVEADDEEEEEEQESPPTPPPRIGNPYAARRFDRRSSPNLGQPARMPSRAAVLLNSTSRSPPISEPQEPEIKSPPTKLEAFLASSTTSLPPPAAFHAESSTSSRLNNSLSRSLSRRNSGSSTSSSRKGKDRSISPLPILPLSPHDQPQMIVRPSSRLKRSRQTPTSPTPEIPLTSTESYTHKASRTRRMPQTPRRISVDSAPEDISAFARNAADLEVRGEVELDLDEGLSGIGWEESSQSIIEEQEEQNINPMSRSSDLRESLSRSPQRGERSSTLKPRSPSPLLEKQGSTLRDSRNPYQPSSRQHSHNHNHDNQAYSSSPPIKRPTRSPSPPLPALPEPDNSAISDISEIDTYSSRRATLFRSTSRSASTSTSRSTINKSGSQTPTNTSYGTAIGQRSRISNRASVERDQEEFMQDENSVLHKKSTPQNRYLPSPAVEDDISTAKYRQSPKESSPPSPKKTHETSMQSSLKRYTPPRTVEDIQIPSQEPIQVNLALRTSTHIQSASTPLKSNSAVNPNLSTMPTPKPPGAWQSTPKGKVRFIPSPLGKSSPIKPELNSFTQIEEEGVSIHRLRVSPRRSPKSKVQSKTKDEEEVGNSSFLGRLAESISSPLKRSRISIPPKSTTFTSQKPSLEHAKSATIAAEQKLILTQAQWLEALSAINAAANAASPSNVNVTNAVKKGWSWSTWLLWALVEIVVIWSVFRVTIDYATSLTHISTLDPSHPLALPFRQATSSQTWGTNGPFGLKNPLNLNIPIPSALQTLVGTTTNSHSNFFDLIESWGLWHTFTPSIGGTGNKILGGVPT</sequence>
<feature type="compositionally biased region" description="Acidic residues" evidence="1">
    <location>
        <begin position="169"/>
        <end position="179"/>
    </location>
</feature>